<dbReference type="FunFam" id="3.30.365.10:FF:000001">
    <property type="entry name" value="Xanthine dehydrogenase oxidase"/>
    <property type="match status" value="1"/>
</dbReference>
<comment type="similarity">
    <text evidence="2">Belongs to the xanthine dehydrogenase family.</text>
</comment>
<dbReference type="InterPro" id="IPR000674">
    <property type="entry name" value="Ald_Oxase/Xan_DH_a/b"/>
</dbReference>
<dbReference type="InterPro" id="IPR012675">
    <property type="entry name" value="Beta-grasp_dom_sf"/>
</dbReference>
<dbReference type="SMART" id="SM01008">
    <property type="entry name" value="Ald_Xan_dh_C"/>
    <property type="match status" value="1"/>
</dbReference>
<keyword evidence="8" id="KW-0560">Oxidoreductase</keyword>
<feature type="binding site" evidence="14">
    <location>
        <position position="44"/>
    </location>
    <ligand>
        <name>[2Fe-2S] cluster</name>
        <dbReference type="ChEBI" id="CHEBI:190135"/>
        <label>1</label>
    </ligand>
</feature>
<dbReference type="GO" id="GO:0043546">
    <property type="term" value="F:molybdopterin cofactor binding"/>
    <property type="evidence" value="ECO:0007669"/>
    <property type="project" value="InterPro"/>
</dbReference>
<feature type="binding site" evidence="13">
    <location>
        <position position="389"/>
    </location>
    <ligand>
        <name>FAD</name>
        <dbReference type="ChEBI" id="CHEBI:57692"/>
    </ligand>
</feature>
<dbReference type="InterPro" id="IPR046867">
    <property type="entry name" value="AldOxase/xan_DH_MoCoBD2"/>
</dbReference>
<keyword evidence="6 14" id="KW-0479">Metal-binding</keyword>
<comment type="cofactor">
    <cofactor evidence="1 13">
        <name>FAD</name>
        <dbReference type="ChEBI" id="CHEBI:57692"/>
    </cofactor>
</comment>
<evidence type="ECO:0000313" key="17">
    <source>
        <dbReference type="EMBL" id="CAG5122432.1"/>
    </source>
</evidence>
<evidence type="ECO:0000256" key="5">
    <source>
        <dbReference type="ARBA" id="ARBA00022714"/>
    </source>
</evidence>
<dbReference type="SUPFAM" id="SSF56176">
    <property type="entry name" value="FAD-binding/transporter-associated domain-like"/>
    <property type="match status" value="1"/>
</dbReference>
<dbReference type="EMBL" id="CAJHNH020001287">
    <property type="protein sequence ID" value="CAG5122432.1"/>
    <property type="molecule type" value="Genomic_DNA"/>
</dbReference>
<dbReference type="SUPFAM" id="SSF54292">
    <property type="entry name" value="2Fe-2S ferredoxin-like"/>
    <property type="match status" value="1"/>
</dbReference>
<dbReference type="FunFam" id="3.30.365.10:FF:000004">
    <property type="entry name" value="Xanthine dehydrogenase oxidase"/>
    <property type="match status" value="1"/>
</dbReference>
<dbReference type="PIRSF" id="PIRSF000127">
    <property type="entry name" value="Xanthine_DH"/>
    <property type="match status" value="1"/>
</dbReference>
<dbReference type="Pfam" id="PF20256">
    <property type="entry name" value="MoCoBD_2"/>
    <property type="match status" value="1"/>
</dbReference>
<dbReference type="Gene3D" id="3.90.1170.50">
    <property type="entry name" value="Aldehyde oxidase/xanthine dehydrogenase, a/b hammerhead"/>
    <property type="match status" value="1"/>
</dbReference>
<comment type="cofactor">
    <cofactor evidence="14">
        <name>[2Fe-2S] cluster</name>
        <dbReference type="ChEBI" id="CHEBI:190135"/>
    </cofactor>
    <text evidence="14">Binds 2 [2Fe-2S] clusters.</text>
</comment>
<dbReference type="InterPro" id="IPR022407">
    <property type="entry name" value="OxRdtase_Mopterin_BS"/>
</dbReference>
<evidence type="ECO:0000256" key="12">
    <source>
        <dbReference type="PIRSR" id="PIRSR000127-1"/>
    </source>
</evidence>
<evidence type="ECO:0000256" key="1">
    <source>
        <dbReference type="ARBA" id="ARBA00001974"/>
    </source>
</evidence>
<comment type="cofactor">
    <cofactor evidence="11">
        <name>[2Fe-2S] cluster</name>
        <dbReference type="ChEBI" id="CHEBI:190135"/>
    </cofactor>
</comment>
<dbReference type="GO" id="GO:0016491">
    <property type="term" value="F:oxidoreductase activity"/>
    <property type="evidence" value="ECO:0007669"/>
    <property type="project" value="UniProtKB-KW"/>
</dbReference>
<dbReference type="GO" id="GO:0005506">
    <property type="term" value="F:iron ion binding"/>
    <property type="evidence" value="ECO:0007669"/>
    <property type="project" value="InterPro"/>
</dbReference>
<dbReference type="InterPro" id="IPR036884">
    <property type="entry name" value="2Fe-2S-bd_dom_sf"/>
</dbReference>
<evidence type="ECO:0000256" key="4">
    <source>
        <dbReference type="ARBA" id="ARBA00022630"/>
    </source>
</evidence>
<dbReference type="Gene3D" id="3.30.465.10">
    <property type="match status" value="1"/>
</dbReference>
<dbReference type="Gene3D" id="3.10.20.30">
    <property type="match status" value="1"/>
</dbReference>
<feature type="binding site" evidence="13">
    <location>
        <position position="896"/>
    </location>
    <ligand>
        <name>substrate</name>
    </ligand>
</feature>
<evidence type="ECO:0000256" key="7">
    <source>
        <dbReference type="ARBA" id="ARBA00022827"/>
    </source>
</evidence>
<feature type="non-terminal residue" evidence="17">
    <location>
        <position position="1293"/>
    </location>
</feature>
<dbReference type="GO" id="GO:0071949">
    <property type="term" value="F:FAD binding"/>
    <property type="evidence" value="ECO:0007669"/>
    <property type="project" value="InterPro"/>
</dbReference>
<evidence type="ECO:0000256" key="6">
    <source>
        <dbReference type="ARBA" id="ARBA00022723"/>
    </source>
</evidence>
<feature type="binding site" evidence="13">
    <location>
        <position position="407"/>
    </location>
    <ligand>
        <name>FAD</name>
        <dbReference type="ChEBI" id="CHEBI:57692"/>
    </ligand>
</feature>
<evidence type="ECO:0000256" key="8">
    <source>
        <dbReference type="ARBA" id="ARBA00023002"/>
    </source>
</evidence>
<dbReference type="FunFam" id="3.90.1170.50:FF:000001">
    <property type="entry name" value="Aldehyde oxidase 1"/>
    <property type="match status" value="1"/>
</dbReference>
<dbReference type="InterPro" id="IPR016167">
    <property type="entry name" value="FAD-bd_PCMH_sub1"/>
</dbReference>
<dbReference type="InterPro" id="IPR016208">
    <property type="entry name" value="Ald_Oxase/xanthine_DH-like"/>
</dbReference>
<dbReference type="InterPro" id="IPR037165">
    <property type="entry name" value="AldOxase/xan_DH_Mopterin-bd_sf"/>
</dbReference>
<evidence type="ECO:0000256" key="9">
    <source>
        <dbReference type="ARBA" id="ARBA00023004"/>
    </source>
</evidence>
<keyword evidence="5 14" id="KW-0001">2Fe-2S</keyword>
<evidence type="ECO:0000256" key="3">
    <source>
        <dbReference type="ARBA" id="ARBA00022505"/>
    </source>
</evidence>
<dbReference type="Gene3D" id="3.30.390.50">
    <property type="entry name" value="CO dehydrogenase flavoprotein, C-terminal domain"/>
    <property type="match status" value="1"/>
</dbReference>
<feature type="binding site" evidence="14">
    <location>
        <position position="1059"/>
    </location>
    <ligand>
        <name>Mo-molybdopterin</name>
        <dbReference type="ChEBI" id="CHEBI:71302"/>
    </ligand>
    <ligandPart>
        <name>Mo</name>
        <dbReference type="ChEBI" id="CHEBI:28685"/>
    </ligandPart>
</feature>
<sequence length="1293" mass="141532">MAKSNVLVFFVNGRKVTLTNPDPEMTLLHFLRYKLCIHHAVNSCLAPLCAMHGVSVTTVEAIGSLRTKLHPIQRQIAENHGSQCGFCTPGIVMSVYALLRSNPQPTQSQLCEALDDQLDGLYPFTKDFRCPMGENCCKNGPTVSNGPSVSNGPTVSNGPSVSNGAVESIRNYNHLEDLVDTPGQPLYDPTQEPIFPPELKLLTPKLAMENLTFTSERCTWLRPVSLQQLLEIRSEYPECRIVTGNTEIGIETKFKHCYYPVLVSSAWVQELKNVVITDSGICFGASVTLTDMEQHLRKAVNTFPEETTRIFTAFIEMLSYFAGRQIRNVASLGGNIMNASPISDLNPLLLACGAEIEFASKEYGHRTVKMDSDFFKGYKETIMSSKEILISIRLPFTKQNEYFFGYKQANRKEDDIAIVNSGMRVDLGDTGTHIEDITLAFGGMSVKTLLATKTMAALKGRKWDESVVEIACAAEMLPTDLYLAPGSPGGSVAYRRTLTLSFFFRFYTAVTCHMQKKVISESIPAEVASASEPLGRSISRGSQFYSSPNKPLSSSDTIGRPLVHRSAHAQCTGEAIYLDDLPVAQGELFLGLVTSKRAHARLVTVDFSPALSMPGVVDIIDHGDVPKENEFEPSERVFARDKVTHEGQVIAAVVAETHAEAQRAAHCVQVVYEDLEPIVTIKQSIDKQQSFQTAAKIQRGNAELAFSTCEHVVEGDMHVSAQEHFYLEPQGCVVYPKDVGEIEVVATSQSPTQMQKALVKALGYSANHITVKVKRLGGGFGGKETRTVGIVLPSAVAAVKTNRPVRCVLDRDEDMCLTGTRHPAYVTYKIGFNNSGKIVAVSADLYLNMGHSVDLSPAVLETAILAIDSAYNIEHFWVRGHLCPTNLTSCTAFRGFGGPQAIIMAENWVSHVADTLGMSQEEVREINFYKEGDSIPCGQVLRDCNLTKCWTECLKNSDFYHRKQAVEEYNNRWKKRGMAVTPLKYGLAFLLQTMNQGGALVHIYTDGSVLVSHGGIEMGQGLHTKMIQVVSRELDVPVASIHIAETSTASVPNTGPTAASMSSDLYGAALMIACKTLRERLAPYRAAAPDKTLKEWALAAHCARVSLSAIGYYKLEGLSLDWSKKTNNPFSYFSYGAACSEVEIDCLTGDHKVLRTDIVMDVGQSLNPAVDIGQIEGAFTQGYGLVMLEDYKVSPEGIHLSRGPGNYKIPSFANIPQVLNVSLLKKSTNPRAVYSSKGIGEPPLCLATSVLMATKSAIQAARLDAGYTGHFQLDTPAVPEKIRMACMDKFVQQ</sequence>
<dbReference type="PANTHER" id="PTHR45444:SF3">
    <property type="entry name" value="XANTHINE DEHYDROGENASE"/>
    <property type="match status" value="1"/>
</dbReference>
<proteinExistence type="inferred from homology"/>
<feature type="region of interest" description="Disordered" evidence="15">
    <location>
        <begin position="539"/>
        <end position="559"/>
    </location>
</feature>
<evidence type="ECO:0000256" key="13">
    <source>
        <dbReference type="PIRSR" id="PIRSR000127-2"/>
    </source>
</evidence>
<dbReference type="InterPro" id="IPR036010">
    <property type="entry name" value="2Fe-2S_ferredoxin-like_sf"/>
</dbReference>
<dbReference type="FunFam" id="3.30.365.10:FF:000003">
    <property type="entry name" value="Aldehyde oxidase 1"/>
    <property type="match status" value="1"/>
</dbReference>
<name>A0A8S3Z531_9EUPU</name>
<evidence type="ECO:0000256" key="2">
    <source>
        <dbReference type="ARBA" id="ARBA00006849"/>
    </source>
</evidence>
<dbReference type="InterPro" id="IPR036318">
    <property type="entry name" value="FAD-bd_PCMH-like_sf"/>
</dbReference>
<dbReference type="Pfam" id="PF01315">
    <property type="entry name" value="Ald_Xan_dh_C"/>
    <property type="match status" value="1"/>
</dbReference>
<feature type="binding site" evidence="14">
    <location>
        <position position="780"/>
    </location>
    <ligand>
        <name>Mo-molybdopterin</name>
        <dbReference type="ChEBI" id="CHEBI:71302"/>
    </ligand>
    <ligandPart>
        <name>Mo</name>
        <dbReference type="ChEBI" id="CHEBI:28685"/>
    </ligandPart>
</feature>
<dbReference type="InterPro" id="IPR005107">
    <property type="entry name" value="CO_DH_flav_C"/>
</dbReference>
<dbReference type="Pfam" id="PF00941">
    <property type="entry name" value="FAD_binding_5"/>
    <property type="match status" value="1"/>
</dbReference>
<dbReference type="InterPro" id="IPR008274">
    <property type="entry name" value="AldOxase/xan_DH_MoCoBD1"/>
</dbReference>
<reference evidence="17" key="1">
    <citation type="submission" date="2021-04" db="EMBL/GenBank/DDBJ databases">
        <authorList>
            <consortium name="Molecular Ecology Group"/>
        </authorList>
    </citation>
    <scope>NUCLEOTIDE SEQUENCE</scope>
</reference>
<dbReference type="GO" id="GO:0051537">
    <property type="term" value="F:2 iron, 2 sulfur cluster binding"/>
    <property type="evidence" value="ECO:0007669"/>
    <property type="project" value="UniProtKB-KW"/>
</dbReference>
<dbReference type="InterPro" id="IPR016169">
    <property type="entry name" value="FAD-bd_PCMH_sub2"/>
</dbReference>
<feature type="binding site" evidence="14">
    <location>
        <position position="84"/>
    </location>
    <ligand>
        <name>[2Fe-2S] cluster</name>
        <dbReference type="ChEBI" id="CHEBI:190135"/>
        <label>2</label>
    </ligand>
</feature>
<protein>
    <recommendedName>
        <fullName evidence="16">FAD-binding PCMH-type domain-containing protein</fullName>
    </recommendedName>
</protein>
<dbReference type="PANTHER" id="PTHR45444">
    <property type="entry name" value="XANTHINE DEHYDROGENASE"/>
    <property type="match status" value="1"/>
</dbReference>
<keyword evidence="10 14" id="KW-0411">Iron-sulfur</keyword>
<comment type="caution">
    <text evidence="17">The sequence shown here is derived from an EMBL/GenBank/DDBJ whole genome shotgun (WGS) entry which is preliminary data.</text>
</comment>
<dbReference type="InterPro" id="IPR036683">
    <property type="entry name" value="CO_DH_flav_C_dom_sf"/>
</dbReference>
<dbReference type="InterPro" id="IPR036856">
    <property type="entry name" value="Ald_Oxase/Xan_DH_a/b_sf"/>
</dbReference>
<feature type="binding site" evidence="13">
    <location>
        <begin position="331"/>
        <end position="335"/>
    </location>
    <ligand>
        <name>FAD</name>
        <dbReference type="ChEBI" id="CHEBI:57692"/>
    </ligand>
</feature>
<dbReference type="FunFam" id="3.30.43.10:FF:000001">
    <property type="entry name" value="Xanthine dehydrogenase/oxidase"/>
    <property type="match status" value="1"/>
</dbReference>
<dbReference type="Gene3D" id="3.30.365.10">
    <property type="entry name" value="Aldehyde oxidase/xanthine dehydrogenase, molybdopterin binding domain"/>
    <property type="match status" value="4"/>
</dbReference>
<dbReference type="InterPro" id="IPR016166">
    <property type="entry name" value="FAD-bd_PCMH"/>
</dbReference>
<feature type="binding site" evidence="14">
    <location>
        <position position="749"/>
    </location>
    <ligand>
        <name>Mo-molybdopterin</name>
        <dbReference type="ChEBI" id="CHEBI:71302"/>
    </ligand>
    <ligandPart>
        <name>Mo</name>
        <dbReference type="ChEBI" id="CHEBI:28685"/>
    </ligandPart>
</feature>
<dbReference type="SUPFAM" id="SSF47741">
    <property type="entry name" value="CO dehydrogenase ISP C-domain like"/>
    <property type="match status" value="1"/>
</dbReference>
<dbReference type="InterPro" id="IPR002346">
    <property type="entry name" value="Mopterin_DH_FAD-bd"/>
</dbReference>
<keyword evidence="7 13" id="KW-0274">FAD</keyword>
<dbReference type="OrthoDB" id="8300278at2759"/>
<dbReference type="SMART" id="SM01092">
    <property type="entry name" value="CO_deh_flav_C"/>
    <property type="match status" value="1"/>
</dbReference>
<keyword evidence="4" id="KW-0285">Flavoprotein</keyword>
<evidence type="ECO:0000256" key="11">
    <source>
        <dbReference type="ARBA" id="ARBA00034078"/>
    </source>
</evidence>
<dbReference type="FunFam" id="3.30.465.10:FF:000004">
    <property type="entry name" value="Xanthine dehydrogenase/oxidase"/>
    <property type="match status" value="1"/>
</dbReference>
<feature type="binding site" evidence="13">
    <location>
        <begin position="241"/>
        <end position="248"/>
    </location>
    <ligand>
        <name>FAD</name>
        <dbReference type="ChEBI" id="CHEBI:57692"/>
    </ligand>
</feature>
<feature type="active site" description="Proton acceptor" evidence="12">
    <location>
        <position position="1241"/>
    </location>
</feature>
<feature type="binding site" evidence="13">
    <location>
        <position position="321"/>
    </location>
    <ligand>
        <name>FAD</name>
        <dbReference type="ChEBI" id="CHEBI:57692"/>
    </ligand>
</feature>
<evidence type="ECO:0000313" key="18">
    <source>
        <dbReference type="Proteomes" id="UP000678393"/>
    </source>
</evidence>
<dbReference type="SUPFAM" id="SSF54665">
    <property type="entry name" value="CO dehydrogenase molybdoprotein N-domain-like"/>
    <property type="match status" value="1"/>
</dbReference>
<feature type="binding site" evidence="13">
    <location>
        <position position="784"/>
    </location>
    <ligand>
        <name>substrate</name>
    </ligand>
</feature>
<feature type="binding site" evidence="13">
    <location>
        <position position="344"/>
    </location>
    <ligand>
        <name>FAD</name>
        <dbReference type="ChEBI" id="CHEBI:57692"/>
    </ligand>
</feature>
<comment type="cofactor">
    <cofactor evidence="14">
        <name>Mo-molybdopterin</name>
        <dbReference type="ChEBI" id="CHEBI:71302"/>
    </cofactor>
    <text evidence="14">Binds 1 Mo-molybdopterin (Mo-MPT) cofactor per subunit.</text>
</comment>
<keyword evidence="18" id="KW-1185">Reference proteome</keyword>
<evidence type="ECO:0000256" key="15">
    <source>
        <dbReference type="SAM" id="MobiDB-lite"/>
    </source>
</evidence>
<dbReference type="InterPro" id="IPR002888">
    <property type="entry name" value="2Fe-2S-bd"/>
</dbReference>
<accession>A0A8S3Z531</accession>
<dbReference type="SUPFAM" id="SSF55447">
    <property type="entry name" value="CO dehydrogenase flavoprotein C-terminal domain-like"/>
    <property type="match status" value="1"/>
</dbReference>
<evidence type="ECO:0000256" key="10">
    <source>
        <dbReference type="ARBA" id="ARBA00023014"/>
    </source>
</evidence>
<feature type="compositionally biased region" description="Polar residues" evidence="15">
    <location>
        <begin position="539"/>
        <end position="557"/>
    </location>
</feature>
<dbReference type="Gene3D" id="1.10.150.120">
    <property type="entry name" value="[2Fe-2S]-binding domain"/>
    <property type="match status" value="1"/>
</dbReference>
<keyword evidence="3 14" id="KW-0500">Molybdenum</keyword>
<dbReference type="Pfam" id="PF03450">
    <property type="entry name" value="CO_deh_flav_C"/>
    <property type="match status" value="1"/>
</dbReference>
<evidence type="ECO:0000259" key="16">
    <source>
        <dbReference type="PROSITE" id="PS51387"/>
    </source>
</evidence>
<organism evidence="17 18">
    <name type="scientific">Candidula unifasciata</name>
    <dbReference type="NCBI Taxonomy" id="100452"/>
    <lineage>
        <taxon>Eukaryota</taxon>
        <taxon>Metazoa</taxon>
        <taxon>Spiralia</taxon>
        <taxon>Lophotrochozoa</taxon>
        <taxon>Mollusca</taxon>
        <taxon>Gastropoda</taxon>
        <taxon>Heterobranchia</taxon>
        <taxon>Euthyneura</taxon>
        <taxon>Panpulmonata</taxon>
        <taxon>Eupulmonata</taxon>
        <taxon>Stylommatophora</taxon>
        <taxon>Helicina</taxon>
        <taxon>Helicoidea</taxon>
        <taxon>Geomitridae</taxon>
        <taxon>Candidula</taxon>
    </lineage>
</organism>
<dbReference type="Pfam" id="PF01799">
    <property type="entry name" value="Fer2_2"/>
    <property type="match status" value="1"/>
</dbReference>
<dbReference type="PROSITE" id="PS51387">
    <property type="entry name" value="FAD_PCMH"/>
    <property type="match status" value="1"/>
</dbReference>
<feature type="binding site" evidence="14">
    <location>
        <position position="36"/>
    </location>
    <ligand>
        <name>[2Fe-2S] cluster</name>
        <dbReference type="ChEBI" id="CHEBI:190135"/>
        <label>1</label>
    </ligand>
</feature>
<dbReference type="Proteomes" id="UP000678393">
    <property type="component" value="Unassembled WGS sequence"/>
</dbReference>
<feature type="binding site" evidence="14">
    <location>
        <position position="894"/>
    </location>
    <ligand>
        <name>Mo-molybdopterin</name>
        <dbReference type="ChEBI" id="CHEBI:71302"/>
    </ligand>
    <ligandPart>
        <name>Mo</name>
        <dbReference type="ChEBI" id="CHEBI:28685"/>
    </ligandPart>
</feature>
<evidence type="ECO:0000256" key="14">
    <source>
        <dbReference type="PIRSR" id="PIRSR000127-3"/>
    </source>
</evidence>
<gene>
    <name evidence="17" type="ORF">CUNI_LOCUS7990</name>
</gene>
<dbReference type="Gene3D" id="3.30.43.10">
    <property type="entry name" value="Uridine Diphospho-n-acetylenolpyruvylglucosamine Reductase, domain 2"/>
    <property type="match status" value="1"/>
</dbReference>
<dbReference type="Pfam" id="PF02738">
    <property type="entry name" value="MoCoBD_1"/>
    <property type="match status" value="1"/>
</dbReference>
<dbReference type="SUPFAM" id="SSF56003">
    <property type="entry name" value="Molybdenum cofactor-binding domain"/>
    <property type="match status" value="1"/>
</dbReference>
<feature type="binding site" evidence="14">
    <location>
        <position position="87"/>
    </location>
    <ligand>
        <name>[2Fe-2S] cluster</name>
        <dbReference type="ChEBI" id="CHEBI:190135"/>
        <label>2</label>
    </ligand>
</feature>
<keyword evidence="9 14" id="KW-0408">Iron</keyword>
<dbReference type="PROSITE" id="PS00559">
    <property type="entry name" value="MOLYBDOPTERIN_EUK"/>
    <property type="match status" value="1"/>
</dbReference>
<feature type="domain" description="FAD-binding PCMH-type" evidence="16">
    <location>
        <begin position="213"/>
        <end position="399"/>
    </location>
</feature>